<evidence type="ECO:0000313" key="3">
    <source>
        <dbReference type="EMBL" id="KAJ8654296.1"/>
    </source>
</evidence>
<keyword evidence="4" id="KW-1185">Reference proteome</keyword>
<sequence>MRFLTVLFIAVFLIAIHMHTANAVPLRGTHSSVKDLGKKTGQHGANPKPGDTGIEPGSSSDSKVAEPAAASDQYTSGKLVADQVAQAAGTVAGAAGSIPGVGGGKTTSNGAASGSGTSSNGGATSGRGTITGTTRYPSGKETEIY</sequence>
<organism evidence="3 4">
    <name type="scientific">Lichtheimia ornata</name>
    <dbReference type="NCBI Taxonomy" id="688661"/>
    <lineage>
        <taxon>Eukaryota</taxon>
        <taxon>Fungi</taxon>
        <taxon>Fungi incertae sedis</taxon>
        <taxon>Mucoromycota</taxon>
        <taxon>Mucoromycotina</taxon>
        <taxon>Mucoromycetes</taxon>
        <taxon>Mucorales</taxon>
        <taxon>Lichtheimiaceae</taxon>
        <taxon>Lichtheimia</taxon>
    </lineage>
</organism>
<feature type="region of interest" description="Disordered" evidence="1">
    <location>
        <begin position="33"/>
        <end position="72"/>
    </location>
</feature>
<accession>A0AAD7UY96</accession>
<dbReference type="GeneID" id="83217396"/>
<dbReference type="Proteomes" id="UP001234581">
    <property type="component" value="Unassembled WGS sequence"/>
</dbReference>
<name>A0AAD7UY96_9FUNG</name>
<protein>
    <submittedName>
        <fullName evidence="3">Uncharacterized protein</fullName>
    </submittedName>
</protein>
<dbReference type="AlphaFoldDB" id="A0AAD7UY96"/>
<evidence type="ECO:0000313" key="4">
    <source>
        <dbReference type="Proteomes" id="UP001234581"/>
    </source>
</evidence>
<dbReference type="RefSeq" id="XP_058339210.1">
    <property type="nucleotide sequence ID" value="XM_058489975.1"/>
</dbReference>
<keyword evidence="2" id="KW-0732">Signal</keyword>
<feature type="signal peptide" evidence="2">
    <location>
        <begin position="1"/>
        <end position="23"/>
    </location>
</feature>
<gene>
    <name evidence="3" type="ORF">O0I10_009991</name>
</gene>
<feature type="compositionally biased region" description="Low complexity" evidence="1">
    <location>
        <begin position="106"/>
        <end position="134"/>
    </location>
</feature>
<dbReference type="EMBL" id="JARTCD010000063">
    <property type="protein sequence ID" value="KAJ8654296.1"/>
    <property type="molecule type" value="Genomic_DNA"/>
</dbReference>
<evidence type="ECO:0000256" key="2">
    <source>
        <dbReference type="SAM" id="SignalP"/>
    </source>
</evidence>
<feature type="chain" id="PRO_5041911275" evidence="2">
    <location>
        <begin position="24"/>
        <end position="145"/>
    </location>
</feature>
<proteinExistence type="predicted"/>
<comment type="caution">
    <text evidence="3">The sequence shown here is derived from an EMBL/GenBank/DDBJ whole genome shotgun (WGS) entry which is preliminary data.</text>
</comment>
<reference evidence="3 4" key="1">
    <citation type="submission" date="2023-03" db="EMBL/GenBank/DDBJ databases">
        <title>Genome sequence of Lichtheimia ornata CBS 291.66.</title>
        <authorList>
            <person name="Mohabir J.T."/>
            <person name="Shea T.P."/>
            <person name="Kurbessoian T."/>
            <person name="Berby B."/>
            <person name="Fontaine J."/>
            <person name="Livny J."/>
            <person name="Gnirke A."/>
            <person name="Stajich J.E."/>
            <person name="Cuomo C.A."/>
        </authorList>
    </citation>
    <scope>NUCLEOTIDE SEQUENCE [LARGE SCALE GENOMIC DNA]</scope>
    <source>
        <strain evidence="3">CBS 291.66</strain>
    </source>
</reference>
<feature type="region of interest" description="Disordered" evidence="1">
    <location>
        <begin position="95"/>
        <end position="145"/>
    </location>
</feature>
<evidence type="ECO:0000256" key="1">
    <source>
        <dbReference type="SAM" id="MobiDB-lite"/>
    </source>
</evidence>